<keyword evidence="2" id="KW-1185">Reference proteome</keyword>
<organism evidence="1 2">
    <name type="scientific">Sphaerodactylus townsendi</name>
    <dbReference type="NCBI Taxonomy" id="933632"/>
    <lineage>
        <taxon>Eukaryota</taxon>
        <taxon>Metazoa</taxon>
        <taxon>Chordata</taxon>
        <taxon>Craniata</taxon>
        <taxon>Vertebrata</taxon>
        <taxon>Euteleostomi</taxon>
        <taxon>Lepidosauria</taxon>
        <taxon>Squamata</taxon>
        <taxon>Bifurcata</taxon>
        <taxon>Gekkota</taxon>
        <taxon>Sphaerodactylidae</taxon>
        <taxon>Sphaerodactylus</taxon>
    </lineage>
</organism>
<evidence type="ECO:0000313" key="2">
    <source>
        <dbReference type="Proteomes" id="UP000827872"/>
    </source>
</evidence>
<proteinExistence type="predicted"/>
<reference evidence="1" key="1">
    <citation type="submission" date="2021-08" db="EMBL/GenBank/DDBJ databases">
        <title>The first chromosome-level gecko genome reveals the dynamic sex chromosomes of Neotropical dwarf geckos (Sphaerodactylidae: Sphaerodactylus).</title>
        <authorList>
            <person name="Pinto B.J."/>
            <person name="Keating S.E."/>
            <person name="Gamble T."/>
        </authorList>
    </citation>
    <scope>NUCLEOTIDE SEQUENCE</scope>
    <source>
        <strain evidence="1">TG3544</strain>
    </source>
</reference>
<protein>
    <submittedName>
        <fullName evidence="1">Uncharacterized protein</fullName>
    </submittedName>
</protein>
<sequence>MASAGNVCRYYLNGNCRFGEKCWNVHPRPGEGSIRTSPPSSGSSRRGGWDGRNQRYPVVQASSFSKASNWHSNRDHGRTFHGPQADLGLSQNRFAALNSNEDVCGEDEKLLEMIMKDMEVWESSGQWMFSSYSPLKDKPNISGFATFSPEELRLEYYNCRANNNIQSYVSSVQQLVTQWRSRLLELKNINASTKTALISELKNVANQPPSAFGFGGQQSSAFGASAFPVNEHSSANTFSFKSPVELANISSGNLPAFGSLPGVQNHPSLGATSSSTTTTTTHSGFGFQPASSAASFSFKSSASPGGFGTSGFSGFGHSLPTSSSNNTSAPVFGASNTTTAAQTLDSRNTLFGQPTNAVGSSGAFVSSLAQTNNASEKLFTPKAELSADELKQFEAKKFTLGKIPLKPPPVELLSV</sequence>
<comment type="caution">
    <text evidence="1">The sequence shown here is derived from an EMBL/GenBank/DDBJ whole genome shotgun (WGS) entry which is preliminary data.</text>
</comment>
<dbReference type="Proteomes" id="UP000827872">
    <property type="component" value="Linkage Group LG11"/>
</dbReference>
<dbReference type="EMBL" id="CM037624">
    <property type="protein sequence ID" value="KAH8010911.1"/>
    <property type="molecule type" value="Genomic_DNA"/>
</dbReference>
<accession>A0ACB8FV56</accession>
<name>A0ACB8FV56_9SAUR</name>
<evidence type="ECO:0000313" key="1">
    <source>
        <dbReference type="EMBL" id="KAH8010911.1"/>
    </source>
</evidence>
<gene>
    <name evidence="1" type="ORF">K3G42_015857</name>
</gene>